<dbReference type="AlphaFoldDB" id="A0A1M5V5W3"/>
<dbReference type="RefSeq" id="WP_079572530.1">
    <property type="nucleotide sequence ID" value="NZ_LT670818.1"/>
</dbReference>
<dbReference type="Gene3D" id="3.40.50.2300">
    <property type="match status" value="2"/>
</dbReference>
<sequence length="393" mass="43464">MKKPSIPLGLVFSQSGPYAMMAGEMRKSALMAIDEINQSDQFDFVFAPHLRDPGGVVAAYHTACDALIREEHVDHIIGCYTSASRKQVIPIVELTERLLWHPARYEGFESSENVIYVGAAPNQHVVPLVRHMLDHISGDVFCTGSNYVWTWETNRVIREIVTSAGGRILAERLLEFGETAVDHIVKEIIERKPPAVFNTLVGESSYAFMRALHQAATRAGLSIPMLSCSLCEPELKLIGSSASVGCITSSAYFESIDGAENRAFVARWQARYGADSTLSVDALSTYVCVMLLARAIRRAGSADVGAVRRAAANHRYDSPQGPVWVDPDNNHCFLTPRLARSVPGGQFEIFWEADAPERPDPYLSNLDLATIGTRQEKSNDTMMRRSNHLRVVK</sequence>
<organism evidence="1 2">
    <name type="scientific">Bradyrhizobium erythrophlei</name>
    <dbReference type="NCBI Taxonomy" id="1437360"/>
    <lineage>
        <taxon>Bacteria</taxon>
        <taxon>Pseudomonadati</taxon>
        <taxon>Pseudomonadota</taxon>
        <taxon>Alphaproteobacteria</taxon>
        <taxon>Hyphomicrobiales</taxon>
        <taxon>Nitrobacteraceae</taxon>
        <taxon>Bradyrhizobium</taxon>
    </lineage>
</organism>
<dbReference type="PANTHER" id="PTHR47628:SF1">
    <property type="entry name" value="ALIPHATIC AMIDASE EXPRESSION-REGULATING PROTEIN"/>
    <property type="match status" value="1"/>
</dbReference>
<name>A0A1M5V5W3_9BRAD</name>
<dbReference type="EMBL" id="LT670818">
    <property type="protein sequence ID" value="SHH70621.1"/>
    <property type="molecule type" value="Genomic_DNA"/>
</dbReference>
<dbReference type="GO" id="GO:0033218">
    <property type="term" value="F:amide binding"/>
    <property type="evidence" value="ECO:0007669"/>
    <property type="project" value="InterPro"/>
</dbReference>
<dbReference type="SUPFAM" id="SSF53822">
    <property type="entry name" value="Periplasmic binding protein-like I"/>
    <property type="match status" value="1"/>
</dbReference>
<evidence type="ECO:0000313" key="1">
    <source>
        <dbReference type="EMBL" id="SHH70621.1"/>
    </source>
</evidence>
<dbReference type="CDD" id="cd06357">
    <property type="entry name" value="PBP1_AmiC"/>
    <property type="match status" value="1"/>
</dbReference>
<protein>
    <submittedName>
        <fullName evidence="1">Amino acid/amide ABC transporter substrate-binding protein, HAAT family</fullName>
    </submittedName>
</protein>
<accession>A0A1M5V5W3</accession>
<dbReference type="InterPro" id="IPR028082">
    <property type="entry name" value="Peripla_BP_I"/>
</dbReference>
<dbReference type="PANTHER" id="PTHR47628">
    <property type="match status" value="1"/>
</dbReference>
<evidence type="ECO:0000313" key="2">
    <source>
        <dbReference type="Proteomes" id="UP000190675"/>
    </source>
</evidence>
<gene>
    <name evidence="1" type="ORF">SAMN05444169_8935</name>
</gene>
<dbReference type="Pfam" id="PF13433">
    <property type="entry name" value="Peripla_BP_5"/>
    <property type="match status" value="1"/>
</dbReference>
<dbReference type="OrthoDB" id="9802022at2"/>
<proteinExistence type="predicted"/>
<reference evidence="1 2" key="1">
    <citation type="submission" date="2016-11" db="EMBL/GenBank/DDBJ databases">
        <authorList>
            <person name="Jaros S."/>
            <person name="Januszkiewicz K."/>
            <person name="Wedrychowicz H."/>
        </authorList>
    </citation>
    <scope>NUCLEOTIDE SEQUENCE [LARGE SCALE GENOMIC DNA]</scope>
    <source>
        <strain evidence="1 2">GAS242</strain>
    </source>
</reference>
<dbReference type="InterPro" id="IPR039570">
    <property type="entry name" value="AmiC_PBP1"/>
</dbReference>
<dbReference type="Proteomes" id="UP000190675">
    <property type="component" value="Chromosome I"/>
</dbReference>